<evidence type="ECO:0000256" key="7">
    <source>
        <dbReference type="PROSITE-ProRule" id="PRU00703"/>
    </source>
</evidence>
<feature type="transmembrane region" description="Helical" evidence="9">
    <location>
        <begin position="56"/>
        <end position="77"/>
    </location>
</feature>
<feature type="domain" description="CNNM transmembrane" evidence="11">
    <location>
        <begin position="1"/>
        <end position="202"/>
    </location>
</feature>
<evidence type="ECO:0000259" key="10">
    <source>
        <dbReference type="PROSITE" id="PS51371"/>
    </source>
</evidence>
<evidence type="ECO:0000256" key="2">
    <source>
        <dbReference type="ARBA" id="ARBA00022475"/>
    </source>
</evidence>
<keyword evidence="4" id="KW-0677">Repeat</keyword>
<dbReference type="InterPro" id="IPR044751">
    <property type="entry name" value="Ion_transp-like_CBS"/>
</dbReference>
<feature type="domain" description="CBS" evidence="10">
    <location>
        <begin position="295"/>
        <end position="356"/>
    </location>
</feature>
<dbReference type="InterPro" id="IPR051676">
    <property type="entry name" value="UPF0053_domain"/>
</dbReference>
<sequence length="366" mass="39111">MGDLLAVLLAVFLLAGNAFFVGAEFSLISARRDRLESLLAQGKKRAKFVIEAGQNLSLMLAAAQLGITICSILLGRVGEPAVAHLIEKPMELVGIPEALLHPISFALALGLVVVLHILVGEMVPKNIAIAGPERTAMILVPIHLMFIKIAKPLISFYNVCANLVLRALRIEPKDELDSSVSADELSQMIGESRSEGLIDEEEHRRLTQALDTSGRTVAEVLIPSDQVRTVRLSGFDSASGPTLGSVEEAVIATGFSRYPVEAPDGALVGYLHLKDVLEYMVDDSAGPDSVIPRSEVRALPVVSADTMLDDALTRLRRTRSHLGAVQDATGTTVGIVALEDLVEEFVGTVRDGTHRIAGPAPGGLRR</sequence>
<proteinExistence type="predicted"/>
<feature type="transmembrane region" description="Helical" evidence="9">
    <location>
        <begin position="98"/>
        <end position="118"/>
    </location>
</feature>
<dbReference type="EMBL" id="CP147846">
    <property type="protein sequence ID" value="WXG70604.1"/>
    <property type="molecule type" value="Genomic_DNA"/>
</dbReference>
<dbReference type="InterPro" id="IPR046342">
    <property type="entry name" value="CBS_dom_sf"/>
</dbReference>
<comment type="subcellular location">
    <subcellularLocation>
        <location evidence="1">Cell membrane</location>
        <topology evidence="1">Multi-pass membrane protein</topology>
    </subcellularLocation>
</comment>
<reference evidence="12 13" key="1">
    <citation type="submission" date="2024-03" db="EMBL/GenBank/DDBJ databases">
        <title>Natural products discovery in diverse microorganisms through a two-stage MS feature dereplication strategy.</title>
        <authorList>
            <person name="Zhang R."/>
        </authorList>
    </citation>
    <scope>NUCLEOTIDE SEQUENCE [LARGE SCALE GENOMIC DNA]</scope>
    <source>
        <strain evidence="12 13">18930</strain>
    </source>
</reference>
<keyword evidence="6 8" id="KW-0472">Membrane</keyword>
<name>A0ABZ2PNL5_9NOCA</name>
<gene>
    <name evidence="12" type="ORF">WDS16_08960</name>
</gene>
<keyword evidence="13" id="KW-1185">Reference proteome</keyword>
<keyword evidence="5 8" id="KW-1133">Transmembrane helix</keyword>
<accession>A0ABZ2PNL5</accession>
<keyword evidence="7" id="KW-0129">CBS domain</keyword>
<keyword evidence="3 8" id="KW-0812">Transmembrane</keyword>
<dbReference type="InterPro" id="IPR000644">
    <property type="entry name" value="CBS_dom"/>
</dbReference>
<dbReference type="SUPFAM" id="SSF54631">
    <property type="entry name" value="CBS-domain pair"/>
    <property type="match status" value="1"/>
</dbReference>
<dbReference type="PANTHER" id="PTHR43099">
    <property type="entry name" value="UPF0053 PROTEIN YRKA"/>
    <property type="match status" value="1"/>
</dbReference>
<dbReference type="PANTHER" id="PTHR43099:SF5">
    <property type="entry name" value="HLYC_CORC FAMILY TRANSPORTER"/>
    <property type="match status" value="1"/>
</dbReference>
<evidence type="ECO:0000256" key="8">
    <source>
        <dbReference type="PROSITE-ProRule" id="PRU01193"/>
    </source>
</evidence>
<evidence type="ECO:0000256" key="4">
    <source>
        <dbReference type="ARBA" id="ARBA00022737"/>
    </source>
</evidence>
<evidence type="ECO:0000256" key="9">
    <source>
        <dbReference type="SAM" id="Phobius"/>
    </source>
</evidence>
<dbReference type="Pfam" id="PF01595">
    <property type="entry name" value="CNNM"/>
    <property type="match status" value="1"/>
</dbReference>
<protein>
    <submittedName>
        <fullName evidence="12">Hemolysin family protein</fullName>
    </submittedName>
</protein>
<evidence type="ECO:0000313" key="13">
    <source>
        <dbReference type="Proteomes" id="UP001432000"/>
    </source>
</evidence>
<dbReference type="CDD" id="cd04590">
    <property type="entry name" value="CBS_pair_CorC_HlyC_assoc"/>
    <property type="match status" value="1"/>
</dbReference>
<dbReference type="Proteomes" id="UP001432000">
    <property type="component" value="Chromosome"/>
</dbReference>
<dbReference type="Gene3D" id="3.10.580.10">
    <property type="entry name" value="CBS-domain"/>
    <property type="match status" value="1"/>
</dbReference>
<evidence type="ECO:0000256" key="1">
    <source>
        <dbReference type="ARBA" id="ARBA00004651"/>
    </source>
</evidence>
<organism evidence="12 13">
    <name type="scientific">Rhodococcus sovatensis</name>
    <dbReference type="NCBI Taxonomy" id="1805840"/>
    <lineage>
        <taxon>Bacteria</taxon>
        <taxon>Bacillati</taxon>
        <taxon>Actinomycetota</taxon>
        <taxon>Actinomycetes</taxon>
        <taxon>Mycobacteriales</taxon>
        <taxon>Nocardiaceae</taxon>
        <taxon>Rhodococcus</taxon>
    </lineage>
</organism>
<evidence type="ECO:0000313" key="12">
    <source>
        <dbReference type="EMBL" id="WXG70604.1"/>
    </source>
</evidence>
<dbReference type="RefSeq" id="WP_338892114.1">
    <property type="nucleotide sequence ID" value="NZ_CP147846.1"/>
</dbReference>
<dbReference type="Pfam" id="PF00571">
    <property type="entry name" value="CBS"/>
    <property type="match status" value="1"/>
</dbReference>
<evidence type="ECO:0000259" key="11">
    <source>
        <dbReference type="PROSITE" id="PS51846"/>
    </source>
</evidence>
<dbReference type="PROSITE" id="PS51846">
    <property type="entry name" value="CNNM"/>
    <property type="match status" value="1"/>
</dbReference>
<dbReference type="InterPro" id="IPR002550">
    <property type="entry name" value="CNNM"/>
</dbReference>
<keyword evidence="2" id="KW-1003">Cell membrane</keyword>
<evidence type="ECO:0000256" key="5">
    <source>
        <dbReference type="ARBA" id="ARBA00022989"/>
    </source>
</evidence>
<evidence type="ECO:0000256" key="6">
    <source>
        <dbReference type="ARBA" id="ARBA00023136"/>
    </source>
</evidence>
<dbReference type="PROSITE" id="PS51371">
    <property type="entry name" value="CBS"/>
    <property type="match status" value="1"/>
</dbReference>
<evidence type="ECO:0000256" key="3">
    <source>
        <dbReference type="ARBA" id="ARBA00022692"/>
    </source>
</evidence>